<dbReference type="RefSeq" id="WP_268058274.1">
    <property type="nucleotide sequence ID" value="NZ_JAPOHA010000007.1"/>
</dbReference>
<name>A0ABT4BTN5_9FIRM</name>
<keyword evidence="3" id="KW-1185">Reference proteome</keyword>
<dbReference type="InterPro" id="IPR025664">
    <property type="entry name" value="Spore_III_AC/AD"/>
</dbReference>
<accession>A0ABT4BTN5</accession>
<feature type="transmembrane region" description="Helical" evidence="1">
    <location>
        <begin position="27"/>
        <end position="45"/>
    </location>
</feature>
<dbReference type="Pfam" id="PF06686">
    <property type="entry name" value="SpoIIIAC"/>
    <property type="match status" value="2"/>
</dbReference>
<protein>
    <submittedName>
        <fullName evidence="2">Stage III sporulation protein AD</fullName>
    </submittedName>
</protein>
<proteinExistence type="predicted"/>
<evidence type="ECO:0000313" key="2">
    <source>
        <dbReference type="EMBL" id="MCY1714224.1"/>
    </source>
</evidence>
<evidence type="ECO:0000313" key="3">
    <source>
        <dbReference type="Proteomes" id="UP001082703"/>
    </source>
</evidence>
<evidence type="ECO:0000256" key="1">
    <source>
        <dbReference type="SAM" id="Phobius"/>
    </source>
</evidence>
<gene>
    <name evidence="2" type="ORF">OUY18_08155</name>
</gene>
<organism evidence="2 3">
    <name type="scientific">Caproiciproducens galactitolivorans</name>
    <dbReference type="NCBI Taxonomy" id="642589"/>
    <lineage>
        <taxon>Bacteria</taxon>
        <taxon>Bacillati</taxon>
        <taxon>Bacillota</taxon>
        <taxon>Clostridia</taxon>
        <taxon>Eubacteriales</taxon>
        <taxon>Acutalibacteraceae</taxon>
        <taxon>Caproiciproducens</taxon>
    </lineage>
</organism>
<dbReference type="EMBL" id="JAPOHA010000007">
    <property type="protein sequence ID" value="MCY1714224.1"/>
    <property type="molecule type" value="Genomic_DNA"/>
</dbReference>
<keyword evidence="1" id="KW-0472">Membrane</keyword>
<dbReference type="Proteomes" id="UP001082703">
    <property type="component" value="Unassembled WGS sequence"/>
</dbReference>
<keyword evidence="1" id="KW-0812">Transmembrane</keyword>
<sequence length="129" mass="13412">MNIVAIAGISIIAAILSVMMKRYHHEYSVIISICAGIIILFEILANISPAVNQIHTLLANAGISSEYAAILLKSLGICFLAQFAADSCRDAGESALASKVELAGKVSIVILSLPLFEKIASTAVGLIGG</sequence>
<comment type="caution">
    <text evidence="2">The sequence shown here is derived from an EMBL/GenBank/DDBJ whole genome shotgun (WGS) entry which is preliminary data.</text>
</comment>
<keyword evidence="1" id="KW-1133">Transmembrane helix</keyword>
<reference evidence="2 3" key="1">
    <citation type="submission" date="2022-11" db="EMBL/GenBank/DDBJ databases">
        <authorList>
            <person name="Caiyu Z."/>
        </authorList>
    </citation>
    <scope>NUCLEOTIDE SEQUENCE [LARGE SCALE GENOMIC DNA]</scope>
    <source>
        <strain evidence="2 3">YR-4</strain>
    </source>
</reference>